<reference evidence="2" key="1">
    <citation type="submission" date="2020-04" db="EMBL/GenBank/DDBJ databases">
        <authorList>
            <person name="Chiriac C."/>
            <person name="Salcher M."/>
            <person name="Ghai R."/>
            <person name="Kavagutti S V."/>
        </authorList>
    </citation>
    <scope>NUCLEOTIDE SEQUENCE</scope>
</reference>
<sequence length="985" mass="108901">MASLFSAGTKGTTRLPAVKAGGYSASPKGFVPQPSSKSKKETKKPNQPFWMDVVDTISIPGRMITTPIANITDNKANTTFLGGVRDAALMRPEGKKGFSEIFNNLGWKQNEKTGLYDFFKGQKGAFDLFDILSFTGDVAADPITYATFGVGGVVKGGLAAAGKTAANVGKAANVSTKGFGLWKKIPQRIYEKELNDALSRGLSNTAAEAVAKRAMSSAAKQIDNAMKSGRATAQNKMLHLSLPFINKQASFINKPKFMQIIDEKIGEIGGKGVETLLSKYVSPAVGSHVLNSVYGVRKAEDMTIQMLDDLKTRIARYNDTGQPLIQGGKFVQDAGGISKLGKVLGKANIFNPRSLRSDSNFLNTSADMTVEATNRTVGRRRQLAKRMEETQKLIKDFSQEELKAITYLLEGAFPKGMSRIAYLATLPNAAKILAVLPDFQKLIKEITDAEIKSGVLTKTLANYFPHVVTNKYNIEELKKLRLKYGADPDVGQFIGRTSTSRFNRSRKSFKSLAQLEDTIEKLKAARAAGVPDLDEKIEVLENLFERTPVEAIGKRYYASIRAVAMKDLQNELADAGLIVYPQNVSAASALQKNSFVKVDYKLAGKTGIPQDSLIHEDVLKGLENTIDLFTDAGLQKTINTLQNVTNIWKTLTTSFLPSHYFFNFVGNVAANMMVGVKLGSYKQAVELLNKYRKGTLTPEEQRLIEHAFDTGVLGQTSSADLRILTEDPRTTRLQKIDDRLQKIAAPLRENLGDAPDHMFRLAHYLHTLDRTASKTMAATSVRKYLFNYNELTAADKLMKIALPFWNWSKNNLPLQITTLMRNPKYAQNYERIRQQTLGDTKEDPNAPDWLLENYMKVGDNEFYNPRVPIADMGTLTDLDRILGMQHPLLKIPQELAANRQYFNAKPIDYGKESVSEMDLAKLGEYFGKQTGLTSRFGSAVSGFTNTEDTKNVADNIRDLLIGKTTSIQPKKSNKKSSPPLYPTGR</sequence>
<evidence type="ECO:0008006" key="3">
    <source>
        <dbReference type="Google" id="ProtNLM"/>
    </source>
</evidence>
<gene>
    <name evidence="2" type="ORF">UFOVP451_6</name>
</gene>
<protein>
    <recommendedName>
        <fullName evidence="3">Large polyvalent protein associated domain-containing protein</fullName>
    </recommendedName>
</protein>
<evidence type="ECO:0000256" key="1">
    <source>
        <dbReference type="SAM" id="MobiDB-lite"/>
    </source>
</evidence>
<feature type="region of interest" description="Disordered" evidence="1">
    <location>
        <begin position="14"/>
        <end position="45"/>
    </location>
</feature>
<feature type="region of interest" description="Disordered" evidence="1">
    <location>
        <begin position="964"/>
        <end position="985"/>
    </location>
</feature>
<evidence type="ECO:0000313" key="2">
    <source>
        <dbReference type="EMBL" id="CAB4142300.1"/>
    </source>
</evidence>
<organism evidence="2">
    <name type="scientific">uncultured Caudovirales phage</name>
    <dbReference type="NCBI Taxonomy" id="2100421"/>
    <lineage>
        <taxon>Viruses</taxon>
        <taxon>Duplodnaviria</taxon>
        <taxon>Heunggongvirae</taxon>
        <taxon>Uroviricota</taxon>
        <taxon>Caudoviricetes</taxon>
        <taxon>Peduoviridae</taxon>
        <taxon>Maltschvirus</taxon>
        <taxon>Maltschvirus maltsch</taxon>
    </lineage>
</organism>
<accession>A0A6J5MB06</accession>
<name>A0A6J5MB06_9CAUD</name>
<dbReference type="EMBL" id="LR796409">
    <property type="protein sequence ID" value="CAB4142300.1"/>
    <property type="molecule type" value="Genomic_DNA"/>
</dbReference>
<proteinExistence type="predicted"/>